<evidence type="ECO:0000256" key="2">
    <source>
        <dbReference type="SAM" id="Phobius"/>
    </source>
</evidence>
<keyword evidence="2" id="KW-1133">Transmembrane helix</keyword>
<dbReference type="AlphaFoldDB" id="A0AA38UTR0"/>
<keyword evidence="2" id="KW-0812">Transmembrane</keyword>
<evidence type="ECO:0000256" key="1">
    <source>
        <dbReference type="SAM" id="MobiDB-lite"/>
    </source>
</evidence>
<proteinExistence type="predicted"/>
<accession>A0AA38UTR0</accession>
<keyword evidence="2" id="KW-0472">Membrane</keyword>
<organism evidence="3 4">
    <name type="scientific">Lentinula detonsa</name>
    <dbReference type="NCBI Taxonomy" id="2804962"/>
    <lineage>
        <taxon>Eukaryota</taxon>
        <taxon>Fungi</taxon>
        <taxon>Dikarya</taxon>
        <taxon>Basidiomycota</taxon>
        <taxon>Agaricomycotina</taxon>
        <taxon>Agaricomycetes</taxon>
        <taxon>Agaricomycetidae</taxon>
        <taxon>Agaricales</taxon>
        <taxon>Marasmiineae</taxon>
        <taxon>Omphalotaceae</taxon>
        <taxon>Lentinula</taxon>
    </lineage>
</organism>
<gene>
    <name evidence="3" type="ORF">F5890DRAFT_1520184</name>
</gene>
<evidence type="ECO:0000313" key="4">
    <source>
        <dbReference type="Proteomes" id="UP001163850"/>
    </source>
</evidence>
<protein>
    <submittedName>
        <fullName evidence="3">Uncharacterized protein</fullName>
    </submittedName>
</protein>
<name>A0AA38UTR0_9AGAR</name>
<reference evidence="3" key="1">
    <citation type="submission" date="2022-08" db="EMBL/GenBank/DDBJ databases">
        <authorList>
            <consortium name="DOE Joint Genome Institute"/>
            <person name="Min B."/>
            <person name="Riley R."/>
            <person name="Sierra-Patev S."/>
            <person name="Naranjo-Ortiz M."/>
            <person name="Looney B."/>
            <person name="Konkel Z."/>
            <person name="Slot J.C."/>
            <person name="Sakamoto Y."/>
            <person name="Steenwyk J.L."/>
            <person name="Rokas A."/>
            <person name="Carro J."/>
            <person name="Camarero S."/>
            <person name="Ferreira P."/>
            <person name="Molpeceres G."/>
            <person name="Ruiz-Duenas F.J."/>
            <person name="Serrano A."/>
            <person name="Henrissat B."/>
            <person name="Drula E."/>
            <person name="Hughes K.W."/>
            <person name="Mata J.L."/>
            <person name="Ishikawa N.K."/>
            <person name="Vargas-Isla R."/>
            <person name="Ushijima S."/>
            <person name="Smith C.A."/>
            <person name="Ahrendt S."/>
            <person name="Andreopoulos W."/>
            <person name="He G."/>
            <person name="Labutti K."/>
            <person name="Lipzen A."/>
            <person name="Ng V."/>
            <person name="Sandor L."/>
            <person name="Barry K."/>
            <person name="Martinez A.T."/>
            <person name="Xiao Y."/>
            <person name="Gibbons J.G."/>
            <person name="Terashima K."/>
            <person name="Hibbett D.S."/>
            <person name="Grigoriev I.V."/>
        </authorList>
    </citation>
    <scope>NUCLEOTIDE SEQUENCE</scope>
    <source>
        <strain evidence="3">TFB7829</strain>
    </source>
</reference>
<feature type="region of interest" description="Disordered" evidence="1">
    <location>
        <begin position="108"/>
        <end position="140"/>
    </location>
</feature>
<feature type="transmembrane region" description="Helical" evidence="2">
    <location>
        <begin position="19"/>
        <end position="37"/>
    </location>
</feature>
<evidence type="ECO:0000313" key="3">
    <source>
        <dbReference type="EMBL" id="KAJ3983892.1"/>
    </source>
</evidence>
<dbReference type="EMBL" id="MU802006">
    <property type="protein sequence ID" value="KAJ3983892.1"/>
    <property type="molecule type" value="Genomic_DNA"/>
</dbReference>
<dbReference type="Proteomes" id="UP001163850">
    <property type="component" value="Unassembled WGS sequence"/>
</dbReference>
<sequence length="282" mass="31183">MLCTASPVQIPFASCSLCNFHVCFLSSCSIVIVVVVVQNTPRIHRRLIRVQLRIRVWNGPSFCTTLVASAIDQSLPAKTRIRFDVKWSPRTVIRAFAVEDPIEDTASETTLLGGTNGGHPESPYPTSHPSDQGLYPNPTSTASLLQRISRADSLGMMMKMMKVVKVVVNKERNVKEKKKKSHGSRVDDHPMVKRMTMLMLATVVYHPNVHSTGVGLPNLNQTTHHPTNHTILYPGLLGPIFPSSHQIRILAFTHSSRPGQFSIRTCSLGVSLRVHSGICFVC</sequence>
<comment type="caution">
    <text evidence="3">The sequence shown here is derived from an EMBL/GenBank/DDBJ whole genome shotgun (WGS) entry which is preliminary data.</text>
</comment>